<keyword evidence="10 13" id="KW-0472">Membrane</keyword>
<dbReference type="SMART" id="SM00388">
    <property type="entry name" value="HisKA"/>
    <property type="match status" value="1"/>
</dbReference>
<dbReference type="CDD" id="cd16922">
    <property type="entry name" value="HATPase_EvgS-ArcB-TorS-like"/>
    <property type="match status" value="1"/>
</dbReference>
<evidence type="ECO:0000313" key="18">
    <source>
        <dbReference type="Proteomes" id="UP000646365"/>
    </source>
</evidence>
<evidence type="ECO:0000256" key="11">
    <source>
        <dbReference type="ARBA" id="ARBA00023306"/>
    </source>
</evidence>
<evidence type="ECO:0000256" key="9">
    <source>
        <dbReference type="ARBA" id="ARBA00023012"/>
    </source>
</evidence>
<evidence type="ECO:0000313" key="17">
    <source>
        <dbReference type="EMBL" id="GGF46595.1"/>
    </source>
</evidence>
<evidence type="ECO:0000256" key="4">
    <source>
        <dbReference type="ARBA" id="ARBA00022553"/>
    </source>
</evidence>
<dbReference type="FunFam" id="1.10.287.130:FF:000038">
    <property type="entry name" value="Sensory transduction histidine kinase"/>
    <property type="match status" value="1"/>
</dbReference>
<reference evidence="17" key="2">
    <citation type="submission" date="2020-09" db="EMBL/GenBank/DDBJ databases">
        <authorList>
            <person name="Sun Q."/>
            <person name="Zhou Y."/>
        </authorList>
    </citation>
    <scope>NUCLEOTIDE SEQUENCE</scope>
    <source>
        <strain evidence="17">CGMCC 1.15725</strain>
    </source>
</reference>
<feature type="domain" description="Histidine kinase" evidence="14">
    <location>
        <begin position="487"/>
        <end position="707"/>
    </location>
</feature>
<evidence type="ECO:0000259" key="14">
    <source>
        <dbReference type="PROSITE" id="PS50109"/>
    </source>
</evidence>
<sequence>MKPRLRNLAERLSLQLGVAILVIVVCLCLIGIEGADIWSARRVTLDHGLENTRNLAGAIAQHAEDTFRNTDGAMVGLIDRIESTGTGPEALLGLGRIIGVRVAMMPQLKALGVLDADGKAVVTSLPEPVAANYADRDYFIFHRTHPDRALRIGKPVQSKTKGEWVIPVTRRFDHADGSFAGVVLATVDMAYFQRFYDRFQIGEHGVILLASADGFQLVRRPFDPANVGKDMRHGVLFHDLLPSGAAASAEIRSSTDGTKRLASYRRLDAYPLVASVALAKEDVLAVWREDTASHAIGVGMLVTALAALGFRLSRQIALRMTMQQAAQQATAAAAVATTALSETQARLQAILDNAPVAISLKDRQHRYLLVNRQYEAWFAITRAQQVGRTLAESHSDPAFVRLIEEIDEQVLTTGLPRTSEIYEENPGQPPRWFLVTKFPVRDPDGTIIGLGTVNIDISERHHAAEALRAAKEAAEEANRAKSDFLASMSHEIRTPMNGIIGFADLLLAGGLEGEQQRRATLIKDSAKSLLAILNDILDLSKIEAGRLELETIAVSLPGVVDGAASIVRTEATANGLDLHTEIEGDLPDWIMGDPTRLRQILLNLLSNAVKFTPSGGITVSVMLDDTAPRTGLRFAVTDTGIGIPADRQHVLFQNFSQIDRSVTRRFGGTGLGLAICKRLVEAMGGSIGVESEEGRGSTFWFTIPLVVADAPAFISQTPAPAGSHARVLVVDDLLMNQLVVEGLLTMAGHDAVTVDNGAAAVEAVQAQPFDLVLMDMEMPIMDGITATKAIRRLPAPLSSIPVVALTANAMPVEVARCRAAGMNDHLTKPVDQEALLAAVDRWAAAFRSGRPS</sequence>
<evidence type="ECO:0000256" key="2">
    <source>
        <dbReference type="ARBA" id="ARBA00004370"/>
    </source>
</evidence>
<dbReference type="AlphaFoldDB" id="A0A8J2Z1B9"/>
<dbReference type="SUPFAM" id="SSF55785">
    <property type="entry name" value="PYP-like sensor domain (PAS domain)"/>
    <property type="match status" value="1"/>
</dbReference>
<evidence type="ECO:0000256" key="6">
    <source>
        <dbReference type="ARBA" id="ARBA00022741"/>
    </source>
</evidence>
<dbReference type="InterPro" id="IPR003661">
    <property type="entry name" value="HisK_dim/P_dom"/>
</dbReference>
<evidence type="ECO:0000256" key="12">
    <source>
        <dbReference type="PROSITE-ProRule" id="PRU00169"/>
    </source>
</evidence>
<comment type="subcellular location">
    <subcellularLocation>
        <location evidence="2">Membrane</location>
    </subcellularLocation>
</comment>
<dbReference type="PROSITE" id="PS50113">
    <property type="entry name" value="PAC"/>
    <property type="match status" value="1"/>
</dbReference>
<dbReference type="CDD" id="cd00130">
    <property type="entry name" value="PAS"/>
    <property type="match status" value="1"/>
</dbReference>
<evidence type="ECO:0000256" key="10">
    <source>
        <dbReference type="ARBA" id="ARBA00023136"/>
    </source>
</evidence>
<organism evidence="17 18">
    <name type="scientific">Aliidongia dinghuensis</name>
    <dbReference type="NCBI Taxonomy" id="1867774"/>
    <lineage>
        <taxon>Bacteria</taxon>
        <taxon>Pseudomonadati</taxon>
        <taxon>Pseudomonadota</taxon>
        <taxon>Alphaproteobacteria</taxon>
        <taxon>Rhodospirillales</taxon>
        <taxon>Dongiaceae</taxon>
        <taxon>Aliidongia</taxon>
    </lineage>
</organism>
<keyword evidence="7" id="KW-0418">Kinase</keyword>
<dbReference type="InterPro" id="IPR035965">
    <property type="entry name" value="PAS-like_dom_sf"/>
</dbReference>
<dbReference type="NCBIfam" id="TIGR00229">
    <property type="entry name" value="sensory_box"/>
    <property type="match status" value="1"/>
</dbReference>
<dbReference type="EC" id="2.7.13.3" evidence="3"/>
<dbReference type="Pfam" id="PF02518">
    <property type="entry name" value="HATPase_c"/>
    <property type="match status" value="1"/>
</dbReference>
<dbReference type="InterPro" id="IPR001789">
    <property type="entry name" value="Sig_transdc_resp-reg_receiver"/>
</dbReference>
<dbReference type="SMART" id="SM00448">
    <property type="entry name" value="REC"/>
    <property type="match status" value="1"/>
</dbReference>
<dbReference type="CDD" id="cd12915">
    <property type="entry name" value="PDC2_DGC_like"/>
    <property type="match status" value="1"/>
</dbReference>
<feature type="transmembrane region" description="Helical" evidence="13">
    <location>
        <begin position="12"/>
        <end position="32"/>
    </location>
</feature>
<protein>
    <recommendedName>
        <fullName evidence="3">histidine kinase</fullName>
        <ecNumber evidence="3">2.7.13.3</ecNumber>
    </recommendedName>
</protein>
<evidence type="ECO:0000259" key="16">
    <source>
        <dbReference type="PROSITE" id="PS50113"/>
    </source>
</evidence>
<dbReference type="SUPFAM" id="SSF55874">
    <property type="entry name" value="ATPase domain of HSP90 chaperone/DNA topoisomerase II/histidine kinase"/>
    <property type="match status" value="1"/>
</dbReference>
<dbReference type="GO" id="GO:0000155">
    <property type="term" value="F:phosphorelay sensor kinase activity"/>
    <property type="evidence" value="ECO:0007669"/>
    <property type="project" value="InterPro"/>
</dbReference>
<keyword evidence="6" id="KW-0547">Nucleotide-binding</keyword>
<dbReference type="InterPro" id="IPR013656">
    <property type="entry name" value="PAS_4"/>
</dbReference>
<dbReference type="RefSeq" id="WP_189052006.1">
    <property type="nucleotide sequence ID" value="NZ_BMJQ01000024.1"/>
</dbReference>
<dbReference type="InterPro" id="IPR054327">
    <property type="entry name" value="His-kinase-like_sensor"/>
</dbReference>
<name>A0A8J2Z1B9_9PROT</name>
<dbReference type="InterPro" id="IPR011006">
    <property type="entry name" value="CheY-like_superfamily"/>
</dbReference>
<dbReference type="InterPro" id="IPR000014">
    <property type="entry name" value="PAS"/>
</dbReference>
<dbReference type="EMBL" id="BMJQ01000024">
    <property type="protein sequence ID" value="GGF46595.1"/>
    <property type="molecule type" value="Genomic_DNA"/>
</dbReference>
<dbReference type="CDD" id="cd17546">
    <property type="entry name" value="REC_hyHK_CKI1_RcsC-like"/>
    <property type="match status" value="1"/>
</dbReference>
<dbReference type="PANTHER" id="PTHR45339">
    <property type="entry name" value="HYBRID SIGNAL TRANSDUCTION HISTIDINE KINASE J"/>
    <property type="match status" value="1"/>
</dbReference>
<evidence type="ECO:0000256" key="7">
    <source>
        <dbReference type="ARBA" id="ARBA00022777"/>
    </source>
</evidence>
<dbReference type="Gene3D" id="3.30.450.20">
    <property type="entry name" value="PAS domain"/>
    <property type="match status" value="3"/>
</dbReference>
<feature type="modified residue" description="4-aspartylphosphate" evidence="12">
    <location>
        <position position="775"/>
    </location>
</feature>
<keyword evidence="9" id="KW-0902">Two-component regulatory system</keyword>
<dbReference type="Proteomes" id="UP000646365">
    <property type="component" value="Unassembled WGS sequence"/>
</dbReference>
<dbReference type="Pfam" id="PF22588">
    <property type="entry name" value="dCache_1_like"/>
    <property type="match status" value="1"/>
</dbReference>
<dbReference type="InterPro" id="IPR004358">
    <property type="entry name" value="Sig_transdc_His_kin-like_C"/>
</dbReference>
<accession>A0A8J2Z1B9</accession>
<comment type="caution">
    <text evidence="17">The sequence shown here is derived from an EMBL/GenBank/DDBJ whole genome shotgun (WGS) entry which is preliminary data.</text>
</comment>
<proteinExistence type="predicted"/>
<dbReference type="PANTHER" id="PTHR45339:SF1">
    <property type="entry name" value="HYBRID SIGNAL TRANSDUCTION HISTIDINE KINASE J"/>
    <property type="match status" value="1"/>
</dbReference>
<dbReference type="InterPro" id="IPR003594">
    <property type="entry name" value="HATPase_dom"/>
</dbReference>
<dbReference type="FunFam" id="3.30.565.10:FF:000010">
    <property type="entry name" value="Sensor histidine kinase RcsC"/>
    <property type="match status" value="1"/>
</dbReference>
<dbReference type="Pfam" id="PF08448">
    <property type="entry name" value="PAS_4"/>
    <property type="match status" value="1"/>
</dbReference>
<dbReference type="InterPro" id="IPR036890">
    <property type="entry name" value="HATPase_C_sf"/>
</dbReference>
<dbReference type="CDD" id="cd00082">
    <property type="entry name" value="HisKA"/>
    <property type="match status" value="1"/>
</dbReference>
<keyword evidence="11" id="KW-0131">Cell cycle</keyword>
<dbReference type="SUPFAM" id="SSF52172">
    <property type="entry name" value="CheY-like"/>
    <property type="match status" value="1"/>
</dbReference>
<gene>
    <name evidence="17" type="ORF">GCM10011611_61260</name>
</gene>
<feature type="domain" description="Response regulatory" evidence="15">
    <location>
        <begin position="726"/>
        <end position="843"/>
    </location>
</feature>
<dbReference type="Gene3D" id="1.10.287.130">
    <property type="match status" value="1"/>
</dbReference>
<dbReference type="CDD" id="cd12914">
    <property type="entry name" value="PDC1_DGC_like"/>
    <property type="match status" value="1"/>
</dbReference>
<keyword evidence="5" id="KW-0808">Transferase</keyword>
<dbReference type="GO" id="GO:0005524">
    <property type="term" value="F:ATP binding"/>
    <property type="evidence" value="ECO:0007669"/>
    <property type="project" value="UniProtKB-KW"/>
</dbReference>
<dbReference type="Pfam" id="PF00512">
    <property type="entry name" value="HisKA"/>
    <property type="match status" value="1"/>
</dbReference>
<reference evidence="17" key="1">
    <citation type="journal article" date="2014" name="Int. J. Syst. Evol. Microbiol.">
        <title>Complete genome sequence of Corynebacterium casei LMG S-19264T (=DSM 44701T), isolated from a smear-ripened cheese.</title>
        <authorList>
            <consortium name="US DOE Joint Genome Institute (JGI-PGF)"/>
            <person name="Walter F."/>
            <person name="Albersmeier A."/>
            <person name="Kalinowski J."/>
            <person name="Ruckert C."/>
        </authorList>
    </citation>
    <scope>NUCLEOTIDE SEQUENCE</scope>
    <source>
        <strain evidence="17">CGMCC 1.15725</strain>
    </source>
</reference>
<evidence type="ECO:0000259" key="15">
    <source>
        <dbReference type="PROSITE" id="PS50110"/>
    </source>
</evidence>
<evidence type="ECO:0000256" key="8">
    <source>
        <dbReference type="ARBA" id="ARBA00022840"/>
    </source>
</evidence>
<dbReference type="InterPro" id="IPR036097">
    <property type="entry name" value="HisK_dim/P_sf"/>
</dbReference>
<comment type="catalytic activity">
    <reaction evidence="1">
        <text>ATP + protein L-histidine = ADP + protein N-phospho-L-histidine.</text>
        <dbReference type="EC" id="2.7.13.3"/>
    </reaction>
</comment>
<dbReference type="PRINTS" id="PR00344">
    <property type="entry name" value="BCTRLSENSOR"/>
</dbReference>
<dbReference type="Pfam" id="PF00072">
    <property type="entry name" value="Response_reg"/>
    <property type="match status" value="1"/>
</dbReference>
<keyword evidence="8" id="KW-0067">ATP-binding</keyword>
<dbReference type="InterPro" id="IPR000700">
    <property type="entry name" value="PAS-assoc_C"/>
</dbReference>
<evidence type="ECO:0000256" key="5">
    <source>
        <dbReference type="ARBA" id="ARBA00022679"/>
    </source>
</evidence>
<evidence type="ECO:0000256" key="3">
    <source>
        <dbReference type="ARBA" id="ARBA00012438"/>
    </source>
</evidence>
<keyword evidence="13" id="KW-1133">Transmembrane helix</keyword>
<evidence type="ECO:0000256" key="1">
    <source>
        <dbReference type="ARBA" id="ARBA00000085"/>
    </source>
</evidence>
<keyword evidence="18" id="KW-1185">Reference proteome</keyword>
<dbReference type="Gene3D" id="3.30.565.10">
    <property type="entry name" value="Histidine kinase-like ATPase, C-terminal domain"/>
    <property type="match status" value="1"/>
</dbReference>
<dbReference type="SUPFAM" id="SSF47384">
    <property type="entry name" value="Homodimeric domain of signal transducing histidine kinase"/>
    <property type="match status" value="1"/>
</dbReference>
<dbReference type="GO" id="GO:0016020">
    <property type="term" value="C:membrane"/>
    <property type="evidence" value="ECO:0007669"/>
    <property type="project" value="UniProtKB-SubCell"/>
</dbReference>
<dbReference type="Gene3D" id="3.40.50.2300">
    <property type="match status" value="1"/>
</dbReference>
<dbReference type="PROSITE" id="PS50110">
    <property type="entry name" value="RESPONSE_REGULATORY"/>
    <property type="match status" value="1"/>
</dbReference>
<keyword evidence="13" id="KW-0812">Transmembrane</keyword>
<dbReference type="SMART" id="SM00387">
    <property type="entry name" value="HATPase_c"/>
    <property type="match status" value="1"/>
</dbReference>
<feature type="domain" description="PAC" evidence="16">
    <location>
        <begin position="417"/>
        <end position="469"/>
    </location>
</feature>
<keyword evidence="4 12" id="KW-0597">Phosphoprotein</keyword>
<dbReference type="PROSITE" id="PS50109">
    <property type="entry name" value="HIS_KIN"/>
    <property type="match status" value="1"/>
</dbReference>
<dbReference type="InterPro" id="IPR005467">
    <property type="entry name" value="His_kinase_dom"/>
</dbReference>
<evidence type="ECO:0000256" key="13">
    <source>
        <dbReference type="SAM" id="Phobius"/>
    </source>
</evidence>